<dbReference type="Proteomes" id="UP001597218">
    <property type="component" value="Unassembled WGS sequence"/>
</dbReference>
<dbReference type="Gene3D" id="2.40.50.140">
    <property type="entry name" value="Nucleic acid-binding proteins"/>
    <property type="match status" value="1"/>
</dbReference>
<reference evidence="6" key="1">
    <citation type="journal article" date="2019" name="Int. J. Syst. Evol. Microbiol.">
        <title>The Global Catalogue of Microorganisms (GCM) 10K type strain sequencing project: providing services to taxonomists for standard genome sequencing and annotation.</title>
        <authorList>
            <consortium name="The Broad Institute Genomics Platform"/>
            <consortium name="The Broad Institute Genome Sequencing Center for Infectious Disease"/>
            <person name="Wu L."/>
            <person name="Ma J."/>
        </authorList>
    </citation>
    <scope>NUCLEOTIDE SEQUENCE [LARGE SCALE GENOMIC DNA]</scope>
    <source>
        <strain evidence="6">CGMCC 4.7177</strain>
    </source>
</reference>
<organism evidence="5 6">
    <name type="scientific">Sporosarcina siberiensis</name>
    <dbReference type="NCBI Taxonomy" id="1365606"/>
    <lineage>
        <taxon>Bacteria</taxon>
        <taxon>Bacillati</taxon>
        <taxon>Bacillota</taxon>
        <taxon>Bacilli</taxon>
        <taxon>Bacillales</taxon>
        <taxon>Caryophanaceae</taxon>
        <taxon>Sporosarcina</taxon>
    </lineage>
</organism>
<evidence type="ECO:0000256" key="2">
    <source>
        <dbReference type="ARBA" id="ARBA00022884"/>
    </source>
</evidence>
<gene>
    <name evidence="5" type="primary">ytpR</name>
    <name evidence="5" type="ORF">ACFSFY_03280</name>
</gene>
<dbReference type="CDD" id="cd02796">
    <property type="entry name" value="tRNA_bind_bactPheRS"/>
    <property type="match status" value="1"/>
</dbReference>
<comment type="caution">
    <text evidence="5">The sequence shown here is derived from an EMBL/GenBank/DDBJ whole genome shotgun (WGS) entry which is preliminary data.</text>
</comment>
<feature type="domain" description="TRNA-binding" evidence="4">
    <location>
        <begin position="90"/>
        <end position="200"/>
    </location>
</feature>
<name>A0ABW4SC78_9BACL</name>
<evidence type="ECO:0000256" key="1">
    <source>
        <dbReference type="ARBA" id="ARBA00022555"/>
    </source>
</evidence>
<dbReference type="Pfam" id="PF14794">
    <property type="entry name" value="DUF4479"/>
    <property type="match status" value="1"/>
</dbReference>
<evidence type="ECO:0000256" key="3">
    <source>
        <dbReference type="PROSITE-ProRule" id="PRU00209"/>
    </source>
</evidence>
<dbReference type="SUPFAM" id="SSF50249">
    <property type="entry name" value="Nucleic acid-binding proteins"/>
    <property type="match status" value="1"/>
</dbReference>
<dbReference type="Gene3D" id="3.30.1940.10">
    <property type="entry name" value="YtpR-like"/>
    <property type="match status" value="1"/>
</dbReference>
<keyword evidence="2 3" id="KW-0694">RNA-binding</keyword>
<dbReference type="RefSeq" id="WP_381535738.1">
    <property type="nucleotide sequence ID" value="NZ_JBHUGI010000006.1"/>
</dbReference>
<keyword evidence="1 3" id="KW-0820">tRNA-binding</keyword>
<proteinExistence type="predicted"/>
<dbReference type="NCBIfam" id="NF045760">
    <property type="entry name" value="YtpR"/>
    <property type="match status" value="1"/>
</dbReference>
<dbReference type="PROSITE" id="PS50886">
    <property type="entry name" value="TRBD"/>
    <property type="match status" value="1"/>
</dbReference>
<dbReference type="InterPro" id="IPR012340">
    <property type="entry name" value="NA-bd_OB-fold"/>
</dbReference>
<dbReference type="Pfam" id="PF01588">
    <property type="entry name" value="tRNA_bind"/>
    <property type="match status" value="1"/>
</dbReference>
<dbReference type="InterPro" id="IPR002547">
    <property type="entry name" value="tRNA-bd_dom"/>
</dbReference>
<accession>A0ABW4SC78</accession>
<evidence type="ECO:0000259" key="4">
    <source>
        <dbReference type="PROSITE" id="PS50886"/>
    </source>
</evidence>
<dbReference type="InterPro" id="IPR037154">
    <property type="entry name" value="YtpR-like_sf"/>
</dbReference>
<dbReference type="InterPro" id="IPR027855">
    <property type="entry name" value="DUF4479"/>
</dbReference>
<evidence type="ECO:0000313" key="5">
    <source>
        <dbReference type="EMBL" id="MFD1927082.1"/>
    </source>
</evidence>
<dbReference type="InterPro" id="IPR033714">
    <property type="entry name" value="tRNA_bind_bactPheRS"/>
</dbReference>
<protein>
    <submittedName>
        <fullName evidence="5">YtpR family tRNA-binding protein</fullName>
    </submittedName>
</protein>
<sequence>MNLFYNLNGVGNVLLVQFTSSRPRDIRIESKADVTLIYDDSKNELVGLNLFNASSYMELKEEGQVELTESIALELKQSLVKNGVDVQLDVDFTPKFVIGLVEKTESHPNADKLKVCTVDVGDETLQIVCGASNIAEGQKVVVAKVGAVMASGTVIRDAELRGVASSGMICSATELNIPNAEKGQGILVLEESSVIGEAFIVSN</sequence>
<keyword evidence="6" id="KW-1185">Reference proteome</keyword>
<dbReference type="EMBL" id="JBHUGI010000006">
    <property type="protein sequence ID" value="MFD1927082.1"/>
    <property type="molecule type" value="Genomic_DNA"/>
</dbReference>
<evidence type="ECO:0000313" key="6">
    <source>
        <dbReference type="Proteomes" id="UP001597218"/>
    </source>
</evidence>